<name>A0A935Q3N8_9PROT</name>
<dbReference type="InterPro" id="IPR042095">
    <property type="entry name" value="SUMF_sf"/>
</dbReference>
<feature type="compositionally biased region" description="Basic and acidic residues" evidence="1">
    <location>
        <begin position="52"/>
        <end position="61"/>
    </location>
</feature>
<comment type="caution">
    <text evidence="3">The sequence shown here is derived from an EMBL/GenBank/DDBJ whole genome shotgun (WGS) entry which is preliminary data.</text>
</comment>
<reference evidence="3 4" key="1">
    <citation type="submission" date="2020-10" db="EMBL/GenBank/DDBJ databases">
        <title>Connecting structure to function with the recovery of over 1000 high-quality activated sludge metagenome-assembled genomes encoding full-length rRNA genes using long-read sequencing.</title>
        <authorList>
            <person name="Singleton C.M."/>
            <person name="Petriglieri F."/>
            <person name="Kristensen J.M."/>
            <person name="Kirkegaard R.H."/>
            <person name="Michaelsen T.Y."/>
            <person name="Andersen M.H."/>
            <person name="Karst S.M."/>
            <person name="Dueholm M.S."/>
            <person name="Nielsen P.H."/>
            <person name="Albertsen M."/>
        </authorList>
    </citation>
    <scope>NUCLEOTIDE SEQUENCE [LARGE SCALE GENOMIC DNA]</scope>
    <source>
        <strain evidence="3">EsbW_18-Q3-R4-48_BATAC.285</strain>
    </source>
</reference>
<evidence type="ECO:0000256" key="1">
    <source>
        <dbReference type="SAM" id="MobiDB-lite"/>
    </source>
</evidence>
<dbReference type="EMBL" id="JADJMH010000034">
    <property type="protein sequence ID" value="MBK7677323.1"/>
    <property type="molecule type" value="Genomic_DNA"/>
</dbReference>
<accession>A0A935Q3N8</accession>
<dbReference type="InterPro" id="IPR005532">
    <property type="entry name" value="SUMF_dom"/>
</dbReference>
<dbReference type="AlphaFoldDB" id="A0A935Q3N8"/>
<dbReference type="Proteomes" id="UP000697998">
    <property type="component" value="Unassembled WGS sequence"/>
</dbReference>
<feature type="domain" description="Sulfatase-modifying factor enzyme-like" evidence="2">
    <location>
        <begin position="51"/>
        <end position="267"/>
    </location>
</feature>
<evidence type="ECO:0000313" key="3">
    <source>
        <dbReference type="EMBL" id="MBK7677323.1"/>
    </source>
</evidence>
<organism evidence="3 4">
    <name type="scientific">Candidatus Accumulibacter proximus</name>
    <dbReference type="NCBI Taxonomy" id="2954385"/>
    <lineage>
        <taxon>Bacteria</taxon>
        <taxon>Pseudomonadati</taxon>
        <taxon>Pseudomonadota</taxon>
        <taxon>Betaproteobacteria</taxon>
        <taxon>Candidatus Accumulibacter</taxon>
    </lineage>
</organism>
<dbReference type="Pfam" id="PF03781">
    <property type="entry name" value="FGE-sulfatase"/>
    <property type="match status" value="1"/>
</dbReference>
<feature type="region of interest" description="Disordered" evidence="1">
    <location>
        <begin position="272"/>
        <end position="294"/>
    </location>
</feature>
<dbReference type="PANTHER" id="PTHR23150:SF19">
    <property type="entry name" value="FORMYLGLYCINE-GENERATING ENZYME"/>
    <property type="match status" value="1"/>
</dbReference>
<dbReference type="PANTHER" id="PTHR23150">
    <property type="entry name" value="SULFATASE MODIFYING FACTOR 1, 2"/>
    <property type="match status" value="1"/>
</dbReference>
<proteinExistence type="predicted"/>
<feature type="region of interest" description="Disordered" evidence="1">
    <location>
        <begin position="1"/>
        <end position="62"/>
    </location>
</feature>
<evidence type="ECO:0000313" key="4">
    <source>
        <dbReference type="Proteomes" id="UP000697998"/>
    </source>
</evidence>
<protein>
    <submittedName>
        <fullName evidence="3">Formylglycine-generating enzyme family protein</fullName>
    </submittedName>
</protein>
<dbReference type="Gene3D" id="3.90.1580.10">
    <property type="entry name" value="paralog of FGE (formylglycine-generating enzyme)"/>
    <property type="match status" value="1"/>
</dbReference>
<sequence>MGAGNRPRRAWPLCDRENSRPTAQGFWPHQSRRPAPALHRGRALPDGVAESEPERFDDEGPQHPVTLSAGFWLADTACTQALWEAVIGNSPSHFNAKNRGGPQHPVEQVSWDDVQGFLRALENRLPGVIASLPSEAEWEYACRAGTLTAFSFGDQVTPGQVNYNGHHPYAGGSKGLYRESTVPVRSLPANAWGLYEMHGNVWEWCADGKREYAGRDETDPRGQEGEGVAARALRGGSFYGSAGLARSADRSGVAPGSAIRDCGFRFALRSTSPAAVTERPAPRDAAHNGVSRQR</sequence>
<evidence type="ECO:0000259" key="2">
    <source>
        <dbReference type="Pfam" id="PF03781"/>
    </source>
</evidence>
<dbReference type="GO" id="GO:0120147">
    <property type="term" value="F:formylglycine-generating oxidase activity"/>
    <property type="evidence" value="ECO:0007669"/>
    <property type="project" value="TreeGrafter"/>
</dbReference>
<dbReference type="InterPro" id="IPR051043">
    <property type="entry name" value="Sulfatase_Mod_Factor_Kinase"/>
</dbReference>
<dbReference type="SUPFAM" id="SSF56436">
    <property type="entry name" value="C-type lectin-like"/>
    <property type="match status" value="1"/>
</dbReference>
<gene>
    <name evidence="3" type="ORF">IPJ27_22605</name>
</gene>
<dbReference type="InterPro" id="IPR016187">
    <property type="entry name" value="CTDL_fold"/>
</dbReference>